<organism evidence="2 3">
    <name type="scientific">Sphingomonas lenta</name>
    <dbReference type="NCBI Taxonomy" id="1141887"/>
    <lineage>
        <taxon>Bacteria</taxon>
        <taxon>Pseudomonadati</taxon>
        <taxon>Pseudomonadota</taxon>
        <taxon>Alphaproteobacteria</taxon>
        <taxon>Sphingomonadales</taxon>
        <taxon>Sphingomonadaceae</taxon>
        <taxon>Sphingomonas</taxon>
    </lineage>
</organism>
<dbReference type="AlphaFoldDB" id="A0A2A2SIB3"/>
<dbReference type="EMBL" id="NSLI01000002">
    <property type="protein sequence ID" value="PAX08969.1"/>
    <property type="molecule type" value="Genomic_DNA"/>
</dbReference>
<dbReference type="InterPro" id="IPR035901">
    <property type="entry name" value="GIY-YIG_endonuc_sf"/>
</dbReference>
<feature type="domain" description="GIY-YIG" evidence="1">
    <location>
        <begin position="189"/>
        <end position="278"/>
    </location>
</feature>
<keyword evidence="3" id="KW-1185">Reference proteome</keyword>
<evidence type="ECO:0000313" key="3">
    <source>
        <dbReference type="Proteomes" id="UP000218151"/>
    </source>
</evidence>
<dbReference type="OrthoDB" id="89044at2"/>
<evidence type="ECO:0000259" key="1">
    <source>
        <dbReference type="PROSITE" id="PS50164"/>
    </source>
</evidence>
<gene>
    <name evidence="2" type="ORF">CKY28_06400</name>
</gene>
<dbReference type="PROSITE" id="PS50164">
    <property type="entry name" value="GIY_YIG"/>
    <property type="match status" value="1"/>
</dbReference>
<reference evidence="3" key="1">
    <citation type="submission" date="2017-09" db="EMBL/GenBank/DDBJ databases">
        <authorList>
            <person name="Feng G."/>
            <person name="Zhu H."/>
        </authorList>
    </citation>
    <scope>NUCLEOTIDE SEQUENCE [LARGE SCALE GENOMIC DNA]</scope>
    <source>
        <strain evidence="3">1PNM-20</strain>
    </source>
</reference>
<sequence>MALTFNALLDDAGVAPAEVRLLRHQTQAGAGRTPYSLWRDDRAGFLTYQSLQTAQNRPRLAGSYWASFVVTPAVATLFVGLYEVSLIGDAPDDLVDPLRHKLATEGGARPLDLYAQRSIAALEDLVGRVTIDWGAGTRSWIQRAGSQSKPIVELSRSFQEEAFPGYVRFLGNLSTLEALPKGWIAALSAARGVYLLTCPRTREQYVGSATGESGFFGRWLTYAGDGHGGNVGLKSRDPSDYQVSILEVSGSSATVEEIIGAEQLWKAKLQSREMGLNRN</sequence>
<dbReference type="SUPFAM" id="SSF82771">
    <property type="entry name" value="GIY-YIG endonuclease"/>
    <property type="match status" value="1"/>
</dbReference>
<dbReference type="Proteomes" id="UP000218151">
    <property type="component" value="Unassembled WGS sequence"/>
</dbReference>
<name>A0A2A2SIB3_9SPHN</name>
<protein>
    <recommendedName>
        <fullName evidence="1">GIY-YIG domain-containing protein</fullName>
    </recommendedName>
</protein>
<dbReference type="RefSeq" id="WP_095997466.1">
    <property type="nucleotide sequence ID" value="NZ_NSLI01000002.1"/>
</dbReference>
<proteinExistence type="predicted"/>
<comment type="caution">
    <text evidence="2">The sequence shown here is derived from an EMBL/GenBank/DDBJ whole genome shotgun (WGS) entry which is preliminary data.</text>
</comment>
<dbReference type="CDD" id="cd10446">
    <property type="entry name" value="GIY-YIG_unchar_1"/>
    <property type="match status" value="1"/>
</dbReference>
<dbReference type="InterPro" id="IPR000305">
    <property type="entry name" value="GIY-YIG_endonuc"/>
</dbReference>
<evidence type="ECO:0000313" key="2">
    <source>
        <dbReference type="EMBL" id="PAX08969.1"/>
    </source>
</evidence>
<dbReference type="Gene3D" id="3.40.1440.10">
    <property type="entry name" value="GIY-YIG endonuclease"/>
    <property type="match status" value="1"/>
</dbReference>
<accession>A0A2A2SIB3</accession>